<feature type="domain" description="Response regulatory" evidence="6">
    <location>
        <begin position="590"/>
        <end position="706"/>
    </location>
</feature>
<dbReference type="PANTHER" id="PTHR43065">
    <property type="entry name" value="SENSOR HISTIDINE KINASE"/>
    <property type="match status" value="1"/>
</dbReference>
<dbReference type="GO" id="GO:0000155">
    <property type="term" value="F:phosphorelay sensor kinase activity"/>
    <property type="evidence" value="ECO:0007669"/>
    <property type="project" value="InterPro"/>
</dbReference>
<evidence type="ECO:0000259" key="8">
    <source>
        <dbReference type="PROSITE" id="PS50113"/>
    </source>
</evidence>
<feature type="modified residue" description="4-aspartylphosphate" evidence="4">
    <location>
        <position position="641"/>
    </location>
</feature>
<keyword evidence="10" id="KW-1185">Reference proteome</keyword>
<gene>
    <name evidence="9" type="ORF">dsat_0845</name>
</gene>
<feature type="domain" description="PAS" evidence="7">
    <location>
        <begin position="210"/>
        <end position="248"/>
    </location>
</feature>
<dbReference type="PRINTS" id="PR00344">
    <property type="entry name" value="BCTRLSENSOR"/>
</dbReference>
<keyword evidence="9" id="KW-0808">Transferase</keyword>
<dbReference type="Gene3D" id="3.40.50.2300">
    <property type="match status" value="2"/>
</dbReference>
<dbReference type="OrthoDB" id="9813024at2"/>
<keyword evidence="3 4" id="KW-0597">Phosphoprotein</keyword>
<dbReference type="Proteomes" id="UP000014975">
    <property type="component" value="Unassembled WGS sequence"/>
</dbReference>
<dbReference type="Gene3D" id="3.30.450.20">
    <property type="entry name" value="PAS domain"/>
    <property type="match status" value="1"/>
</dbReference>
<dbReference type="Pfam" id="PF13426">
    <property type="entry name" value="PAS_9"/>
    <property type="match status" value="1"/>
</dbReference>
<name>S7T4I4_9BACT</name>
<dbReference type="SUPFAM" id="SSF55874">
    <property type="entry name" value="ATPase domain of HSP90 chaperone/DNA topoisomerase II/histidine kinase"/>
    <property type="match status" value="1"/>
</dbReference>
<dbReference type="AlphaFoldDB" id="S7T4I4"/>
<dbReference type="InterPro" id="IPR001789">
    <property type="entry name" value="Sig_transdc_resp-reg_receiver"/>
</dbReference>
<comment type="caution">
    <text evidence="9">The sequence shown here is derived from an EMBL/GenBank/DDBJ whole genome shotgun (WGS) entry which is preliminary data.</text>
</comment>
<dbReference type="EC" id="2.7.13.3" evidence="2"/>
<evidence type="ECO:0000256" key="4">
    <source>
        <dbReference type="PROSITE-ProRule" id="PRU00169"/>
    </source>
</evidence>
<evidence type="ECO:0000259" key="7">
    <source>
        <dbReference type="PROSITE" id="PS50112"/>
    </source>
</evidence>
<dbReference type="PATRIC" id="fig|1121439.3.peg.2214"/>
<dbReference type="CDD" id="cd00082">
    <property type="entry name" value="HisKA"/>
    <property type="match status" value="1"/>
</dbReference>
<evidence type="ECO:0000259" key="6">
    <source>
        <dbReference type="PROSITE" id="PS50110"/>
    </source>
</evidence>
<dbReference type="Gene3D" id="1.10.287.130">
    <property type="match status" value="1"/>
</dbReference>
<feature type="domain" description="Response regulatory" evidence="6">
    <location>
        <begin position="36"/>
        <end position="159"/>
    </location>
</feature>
<dbReference type="PROSITE" id="PS50113">
    <property type="entry name" value="PAC"/>
    <property type="match status" value="1"/>
</dbReference>
<dbReference type="Pfam" id="PF00072">
    <property type="entry name" value="Response_reg"/>
    <property type="match status" value="2"/>
</dbReference>
<dbReference type="Gene3D" id="3.30.565.10">
    <property type="entry name" value="Histidine kinase-like ATPase, C-terminal domain"/>
    <property type="match status" value="1"/>
</dbReference>
<dbReference type="Pfam" id="PF00512">
    <property type="entry name" value="HisKA"/>
    <property type="match status" value="1"/>
</dbReference>
<accession>S7T4I4</accession>
<dbReference type="SMART" id="SM00448">
    <property type="entry name" value="REC"/>
    <property type="match status" value="2"/>
</dbReference>
<dbReference type="InterPro" id="IPR011006">
    <property type="entry name" value="CheY-like_superfamily"/>
</dbReference>
<dbReference type="SMART" id="SM00388">
    <property type="entry name" value="HisKA"/>
    <property type="match status" value="1"/>
</dbReference>
<dbReference type="InterPro" id="IPR036890">
    <property type="entry name" value="HATPase_C_sf"/>
</dbReference>
<dbReference type="SMART" id="SM00387">
    <property type="entry name" value="HATPase_c"/>
    <property type="match status" value="1"/>
</dbReference>
<evidence type="ECO:0000313" key="9">
    <source>
        <dbReference type="EMBL" id="EPR31521.1"/>
    </source>
</evidence>
<evidence type="ECO:0000256" key="1">
    <source>
        <dbReference type="ARBA" id="ARBA00000085"/>
    </source>
</evidence>
<dbReference type="InterPro" id="IPR004358">
    <property type="entry name" value="Sig_transdc_His_kin-like_C"/>
</dbReference>
<dbReference type="PROSITE" id="PS50112">
    <property type="entry name" value="PAS"/>
    <property type="match status" value="1"/>
</dbReference>
<dbReference type="Pfam" id="PF02518">
    <property type="entry name" value="HATPase_c"/>
    <property type="match status" value="1"/>
</dbReference>
<evidence type="ECO:0000259" key="5">
    <source>
        <dbReference type="PROSITE" id="PS50109"/>
    </source>
</evidence>
<dbReference type="SUPFAM" id="SSF55785">
    <property type="entry name" value="PYP-like sensor domain (PAS domain)"/>
    <property type="match status" value="1"/>
</dbReference>
<organism evidence="9 10">
    <name type="scientific">Alkalidesulfovibrio alkalitolerans DSM 16529</name>
    <dbReference type="NCBI Taxonomy" id="1121439"/>
    <lineage>
        <taxon>Bacteria</taxon>
        <taxon>Pseudomonadati</taxon>
        <taxon>Thermodesulfobacteriota</taxon>
        <taxon>Desulfovibrionia</taxon>
        <taxon>Desulfovibrionales</taxon>
        <taxon>Desulfovibrionaceae</taxon>
        <taxon>Alkalidesulfovibrio</taxon>
    </lineage>
</organism>
<proteinExistence type="predicted"/>
<sequence>MSQSTPEAYRILAVDDDEVVLSLYRDILCLEMEGPRLLEALAETKGRNVTRQSGSGQGFDLTLCQTGDEAVRRAREALDEDRPYAVALIDVRLAAGTDGLDAAARIRALDASVEIVMVTGQADISLAELNRRVPPPEKLLYLQKPFKPQELRQLALSLCTKWHVERQYQEMSSILWRTVEERTADFERVKGELKQELAERTQMLARLRISEERYRQLFDEDITGNFVASPDGRILACNEAFARAFGFETPSHAIGFAISDLAFGTLGDGSVGVVLPAEGSVRNIETSYRRPDGSIVWLIGSFNGVFDEYGKLIEIRGYFYDITERRKLEERLRLAQKMEALGTLAGGIAHDFNNILGAILGYAEIVLDSAPSGTPLERRMQGIVTAGQRARDLVRQILNFSRQGGQERTPLHVIPLVKEALKLLRSSLPANIDIRLRLETSDDLVAADPTQMHQILLNLCTNAAHAMRDAGGLLEISLADEVVDEDKAQGMPSLTPGAYLRVSVRDTGHGVKQEILDRIFDPFFTTKRPGEGTGMGLSVVHGIVAAHEGAVTVQSEPGKGTVFHVLLPKTDAAAEMEPAPEIAPLAGGGRALFVDDESALVEIGLEMLKALGYEAEGFTDPEAALAHFSEYPARFDLVVLDQNMPRLTGLELAARLNAIRPGIPVLLCTGFSEAISAESLAAANVSDLLMKPLLRGRLAESLHRLGATGIPAVTS</sequence>
<dbReference type="eggNOG" id="COG4191">
    <property type="taxonomic scope" value="Bacteria"/>
</dbReference>
<evidence type="ECO:0000256" key="3">
    <source>
        <dbReference type="ARBA" id="ARBA00022553"/>
    </source>
</evidence>
<dbReference type="InterPro" id="IPR000014">
    <property type="entry name" value="PAS"/>
</dbReference>
<feature type="domain" description="PAC" evidence="8">
    <location>
        <begin position="282"/>
        <end position="334"/>
    </location>
</feature>
<dbReference type="SUPFAM" id="SSF47384">
    <property type="entry name" value="Homodimeric domain of signal transducing histidine kinase"/>
    <property type="match status" value="1"/>
</dbReference>
<dbReference type="RefSeq" id="WP_020887542.1">
    <property type="nucleotide sequence ID" value="NZ_ATHI01000028.1"/>
</dbReference>
<keyword evidence="9" id="KW-0418">Kinase</keyword>
<dbReference type="InterPro" id="IPR003594">
    <property type="entry name" value="HATPase_dom"/>
</dbReference>
<protein>
    <recommendedName>
        <fullName evidence="2">histidine kinase</fullName>
        <ecNumber evidence="2">2.7.13.3</ecNumber>
    </recommendedName>
</protein>
<reference evidence="9 10" key="1">
    <citation type="journal article" date="2013" name="Genome Announc.">
        <title>Draft genome sequences for three mercury-methylating, sulfate-reducing bacteria.</title>
        <authorList>
            <person name="Brown S.D."/>
            <person name="Hurt R.A.Jr."/>
            <person name="Gilmour C.C."/>
            <person name="Elias D.A."/>
        </authorList>
    </citation>
    <scope>NUCLEOTIDE SEQUENCE [LARGE SCALE GENOMIC DNA]</scope>
    <source>
        <strain evidence="9 10">DSM 16529</strain>
    </source>
</reference>
<evidence type="ECO:0000313" key="10">
    <source>
        <dbReference type="Proteomes" id="UP000014975"/>
    </source>
</evidence>
<dbReference type="STRING" id="1121439.dsat_0845"/>
<dbReference type="SMART" id="SM00086">
    <property type="entry name" value="PAC"/>
    <property type="match status" value="1"/>
</dbReference>
<dbReference type="CDD" id="cd00156">
    <property type="entry name" value="REC"/>
    <property type="match status" value="1"/>
</dbReference>
<dbReference type="InterPro" id="IPR036097">
    <property type="entry name" value="HisK_dim/P_sf"/>
</dbReference>
<dbReference type="PANTHER" id="PTHR43065:SF42">
    <property type="entry name" value="TWO-COMPONENT SENSOR PPRA"/>
    <property type="match status" value="1"/>
</dbReference>
<dbReference type="SUPFAM" id="SSF52172">
    <property type="entry name" value="CheY-like"/>
    <property type="match status" value="2"/>
</dbReference>
<dbReference type="CDD" id="cd00130">
    <property type="entry name" value="PAS"/>
    <property type="match status" value="1"/>
</dbReference>
<dbReference type="InterPro" id="IPR005467">
    <property type="entry name" value="His_kinase_dom"/>
</dbReference>
<dbReference type="InterPro" id="IPR035965">
    <property type="entry name" value="PAS-like_dom_sf"/>
</dbReference>
<dbReference type="NCBIfam" id="TIGR00229">
    <property type="entry name" value="sensory_box"/>
    <property type="match status" value="1"/>
</dbReference>
<dbReference type="InterPro" id="IPR000700">
    <property type="entry name" value="PAS-assoc_C"/>
</dbReference>
<dbReference type="InterPro" id="IPR003661">
    <property type="entry name" value="HisK_dim/P_dom"/>
</dbReference>
<feature type="modified residue" description="4-aspartylphosphate" evidence="4">
    <location>
        <position position="90"/>
    </location>
</feature>
<dbReference type="InterPro" id="IPR001610">
    <property type="entry name" value="PAC"/>
</dbReference>
<dbReference type="EMBL" id="ATHI01000028">
    <property type="protein sequence ID" value="EPR31521.1"/>
    <property type="molecule type" value="Genomic_DNA"/>
</dbReference>
<dbReference type="PROSITE" id="PS50109">
    <property type="entry name" value="HIS_KIN"/>
    <property type="match status" value="1"/>
</dbReference>
<comment type="catalytic activity">
    <reaction evidence="1">
        <text>ATP + protein L-histidine = ADP + protein N-phospho-L-histidine.</text>
        <dbReference type="EC" id="2.7.13.3"/>
    </reaction>
</comment>
<dbReference type="PROSITE" id="PS50110">
    <property type="entry name" value="RESPONSE_REGULATORY"/>
    <property type="match status" value="2"/>
</dbReference>
<feature type="domain" description="Histidine kinase" evidence="5">
    <location>
        <begin position="347"/>
        <end position="571"/>
    </location>
</feature>
<evidence type="ECO:0000256" key="2">
    <source>
        <dbReference type="ARBA" id="ARBA00012438"/>
    </source>
</evidence>